<proteinExistence type="predicted"/>
<comment type="caution">
    <text evidence="2">The sequence shown here is derived from an EMBL/GenBank/DDBJ whole genome shotgun (WGS) entry which is preliminary data.</text>
</comment>
<accession>X1L791</accession>
<dbReference type="AlphaFoldDB" id="X1L791"/>
<reference evidence="2" key="1">
    <citation type="journal article" date="2014" name="Front. Microbiol.">
        <title>High frequency of phylogenetically diverse reductive dehalogenase-homologous genes in deep subseafloor sedimentary metagenomes.</title>
        <authorList>
            <person name="Kawai M."/>
            <person name="Futagami T."/>
            <person name="Toyoda A."/>
            <person name="Takaki Y."/>
            <person name="Nishi S."/>
            <person name="Hori S."/>
            <person name="Arai W."/>
            <person name="Tsubouchi T."/>
            <person name="Morono Y."/>
            <person name="Uchiyama I."/>
            <person name="Ito T."/>
            <person name="Fujiyama A."/>
            <person name="Inagaki F."/>
            <person name="Takami H."/>
        </authorList>
    </citation>
    <scope>NUCLEOTIDE SEQUENCE</scope>
    <source>
        <strain evidence="2">Expedition CK06-06</strain>
    </source>
</reference>
<organism evidence="2">
    <name type="scientific">marine sediment metagenome</name>
    <dbReference type="NCBI Taxonomy" id="412755"/>
    <lineage>
        <taxon>unclassified sequences</taxon>
        <taxon>metagenomes</taxon>
        <taxon>ecological metagenomes</taxon>
    </lineage>
</organism>
<feature type="coiled-coil region" evidence="1">
    <location>
        <begin position="114"/>
        <end position="141"/>
    </location>
</feature>
<keyword evidence="1" id="KW-0175">Coiled coil</keyword>
<evidence type="ECO:0000256" key="1">
    <source>
        <dbReference type="SAM" id="Coils"/>
    </source>
</evidence>
<dbReference type="EMBL" id="BARV01010654">
    <property type="protein sequence ID" value="GAI14883.1"/>
    <property type="molecule type" value="Genomic_DNA"/>
</dbReference>
<name>X1L791_9ZZZZ</name>
<evidence type="ECO:0000313" key="2">
    <source>
        <dbReference type="EMBL" id="GAI14883.1"/>
    </source>
</evidence>
<sequence>MVEFLKKDTCIYQRAAKKYLPNIINYLFILESPPYPKNGTLLFFFLTSTPSKYDTLFKLFIRSLYDRKYGKNDDKDRLLNKFKNDGYFLIDVVEYPINKDINGNNLEDDENTRKIEIRKNKQNLLDRLNELKDKNIITKNTKVIIIKKNVFEELYIFLKKEGFNIMNNEKINY</sequence>
<gene>
    <name evidence="2" type="ORF">S06H3_20547</name>
</gene>
<protein>
    <submittedName>
        <fullName evidence="2">Uncharacterized protein</fullName>
    </submittedName>
</protein>
<feature type="non-terminal residue" evidence="2">
    <location>
        <position position="173"/>
    </location>
</feature>